<accession>A0A4U8VTG4</accession>
<dbReference type="AlphaFoldDB" id="A0A4U8VTG4"/>
<evidence type="ECO:0000256" key="2">
    <source>
        <dbReference type="ARBA" id="ARBA00093774"/>
    </source>
</evidence>
<keyword evidence="1 4" id="KW-0732">Signal</keyword>
<evidence type="ECO:0000259" key="5">
    <source>
        <dbReference type="Pfam" id="PF26580"/>
    </source>
</evidence>
<protein>
    <recommendedName>
        <fullName evidence="5">Low molecular weight antigen MTB12-like C-terminal domain-containing protein</fullName>
    </recommendedName>
</protein>
<dbReference type="InterPro" id="IPR058644">
    <property type="entry name" value="Mtb12-like_C"/>
</dbReference>
<evidence type="ECO:0000256" key="4">
    <source>
        <dbReference type="SAM" id="SignalP"/>
    </source>
</evidence>
<name>A0A4U8VTG4_9NOCA</name>
<feature type="compositionally biased region" description="Basic and acidic residues" evidence="3">
    <location>
        <begin position="27"/>
        <end position="36"/>
    </location>
</feature>
<dbReference type="Pfam" id="PF26580">
    <property type="entry name" value="Mtb12_C"/>
    <property type="match status" value="1"/>
</dbReference>
<gene>
    <name evidence="6" type="ORF">NCTC10797_00496</name>
</gene>
<feature type="signal peptide" evidence="4">
    <location>
        <begin position="1"/>
        <end position="26"/>
    </location>
</feature>
<proteinExistence type="inferred from homology"/>
<organism evidence="6 7">
    <name type="scientific">Nocardia cyriacigeorgica</name>
    <dbReference type="NCBI Taxonomy" id="135487"/>
    <lineage>
        <taxon>Bacteria</taxon>
        <taxon>Bacillati</taxon>
        <taxon>Actinomycetota</taxon>
        <taxon>Actinomycetes</taxon>
        <taxon>Mycobacteriales</taxon>
        <taxon>Nocardiaceae</taxon>
        <taxon>Nocardia</taxon>
    </lineage>
</organism>
<dbReference type="EMBL" id="LR215973">
    <property type="protein sequence ID" value="VFA96741.1"/>
    <property type="molecule type" value="Genomic_DNA"/>
</dbReference>
<comment type="similarity">
    <text evidence="2">Belongs to the MTB12 family.</text>
</comment>
<dbReference type="RefSeq" id="WP_130915798.1">
    <property type="nucleotide sequence ID" value="NZ_JADLPI010000008.1"/>
</dbReference>
<evidence type="ECO:0000313" key="6">
    <source>
        <dbReference type="EMBL" id="VFA96741.1"/>
    </source>
</evidence>
<feature type="domain" description="Low molecular weight antigen MTB12-like C-terminal" evidence="5">
    <location>
        <begin position="56"/>
        <end position="163"/>
    </location>
</feature>
<dbReference type="Proteomes" id="UP000290439">
    <property type="component" value="Chromosome"/>
</dbReference>
<dbReference type="PROSITE" id="PS51257">
    <property type="entry name" value="PROKAR_LIPOPROTEIN"/>
    <property type="match status" value="1"/>
</dbReference>
<evidence type="ECO:0000313" key="7">
    <source>
        <dbReference type="Proteomes" id="UP000290439"/>
    </source>
</evidence>
<evidence type="ECO:0000256" key="3">
    <source>
        <dbReference type="SAM" id="MobiDB-lite"/>
    </source>
</evidence>
<feature type="compositionally biased region" description="Low complexity" evidence="3">
    <location>
        <begin position="38"/>
        <end position="51"/>
    </location>
</feature>
<feature type="chain" id="PRO_5039628536" description="Low molecular weight antigen MTB12-like C-terminal domain-containing protein" evidence="4">
    <location>
        <begin position="27"/>
        <end position="169"/>
    </location>
</feature>
<reference evidence="6 7" key="1">
    <citation type="submission" date="2019-02" db="EMBL/GenBank/DDBJ databases">
        <authorList>
            <consortium name="Pathogen Informatics"/>
        </authorList>
    </citation>
    <scope>NUCLEOTIDE SEQUENCE [LARGE SCALE GENOMIC DNA]</scope>
    <source>
        <strain evidence="6 7">3012STDY6756504</strain>
    </source>
</reference>
<feature type="region of interest" description="Disordered" evidence="3">
    <location>
        <begin position="26"/>
        <end position="60"/>
    </location>
</feature>
<sequence length="169" mass="17764">MKLRKTGRIAIAGLAVAAALTMTACGGDDKESDKPAKSTTTSQSTTADAADPNLPPVPTADELNQQLQRALDPNVPNEEKLQWIQGAEADPNLPNTLTQAYQQSGASIEVVRVTALGDTVSADANFVINGQTNPVTVPFVAEDGKWKVQQQWACDMLKAASMQSAACPA</sequence>
<evidence type="ECO:0000256" key="1">
    <source>
        <dbReference type="ARBA" id="ARBA00022729"/>
    </source>
</evidence>